<keyword evidence="1" id="KW-0378">Hydrolase</keyword>
<dbReference type="InterPro" id="IPR042001">
    <property type="entry name" value="Sortase_F"/>
</dbReference>
<feature type="region of interest" description="Disordered" evidence="2">
    <location>
        <begin position="46"/>
        <end position="74"/>
    </location>
</feature>
<proteinExistence type="predicted"/>
<evidence type="ECO:0000256" key="3">
    <source>
        <dbReference type="SAM" id="Phobius"/>
    </source>
</evidence>
<evidence type="ECO:0000313" key="4">
    <source>
        <dbReference type="EMBL" id="MBB5790684.1"/>
    </source>
</evidence>
<dbReference type="RefSeq" id="WP_184826933.1">
    <property type="nucleotide sequence ID" value="NZ_JACHMM010000001.1"/>
</dbReference>
<name>A0A7W9GV94_9ACTN</name>
<organism evidence="4 5">
    <name type="scientific">Jiangella mangrovi</name>
    <dbReference type="NCBI Taxonomy" id="1524084"/>
    <lineage>
        <taxon>Bacteria</taxon>
        <taxon>Bacillati</taxon>
        <taxon>Actinomycetota</taxon>
        <taxon>Actinomycetes</taxon>
        <taxon>Jiangellales</taxon>
        <taxon>Jiangellaceae</taxon>
        <taxon>Jiangella</taxon>
    </lineage>
</organism>
<dbReference type="InterPro" id="IPR023365">
    <property type="entry name" value="Sortase_dom-sf"/>
</dbReference>
<keyword evidence="5" id="KW-1185">Reference proteome</keyword>
<feature type="transmembrane region" description="Helical" evidence="3">
    <location>
        <begin position="21"/>
        <end position="40"/>
    </location>
</feature>
<protein>
    <submittedName>
        <fullName evidence="4">LPXTG-site transpeptidase (Sortase) family protein</fullName>
    </submittedName>
</protein>
<accession>A0A7W9GV94</accession>
<dbReference type="EMBL" id="JACHMM010000001">
    <property type="protein sequence ID" value="MBB5790684.1"/>
    <property type="molecule type" value="Genomic_DNA"/>
</dbReference>
<evidence type="ECO:0000256" key="2">
    <source>
        <dbReference type="SAM" id="MobiDB-lite"/>
    </source>
</evidence>
<dbReference type="InterPro" id="IPR005754">
    <property type="entry name" value="Sortase"/>
</dbReference>
<dbReference type="GO" id="GO:0016787">
    <property type="term" value="F:hydrolase activity"/>
    <property type="evidence" value="ECO:0007669"/>
    <property type="project" value="UniProtKB-KW"/>
</dbReference>
<dbReference type="Proteomes" id="UP000542813">
    <property type="component" value="Unassembled WGS sequence"/>
</dbReference>
<dbReference type="Pfam" id="PF04203">
    <property type="entry name" value="Sortase"/>
    <property type="match status" value="1"/>
</dbReference>
<comment type="caution">
    <text evidence="4">The sequence shown here is derived from an EMBL/GenBank/DDBJ whole genome shotgun (WGS) entry which is preliminary data.</text>
</comment>
<dbReference type="AlphaFoldDB" id="A0A7W9GV94"/>
<evidence type="ECO:0000256" key="1">
    <source>
        <dbReference type="ARBA" id="ARBA00022801"/>
    </source>
</evidence>
<dbReference type="SUPFAM" id="SSF63817">
    <property type="entry name" value="Sortase"/>
    <property type="match status" value="1"/>
</dbReference>
<sequence length="221" mass="23477">MREVRVAPPRPDPRHRRTRPRALPWLIAPLLLALAAWWGMSQFEGPAARPEAEPTPTPSGPYDPTEQSAVPGAPVGTAEGLYTLLLPLLGTQAPVIEIASDAERVLLPPKDPLLGGWWRDGAAPGAETGSAVVVGHAVEGGEAAFNDVARLNRGDNVLISGPDVEQWYRVDTVETMTPADLAARADEMFAQDGPGRLVLVTCADWNGTGFRANVVVTAVPT</sequence>
<dbReference type="Gene3D" id="2.40.260.10">
    <property type="entry name" value="Sortase"/>
    <property type="match status" value="1"/>
</dbReference>
<reference evidence="4 5" key="1">
    <citation type="submission" date="2020-08" db="EMBL/GenBank/DDBJ databases">
        <title>Sequencing the genomes of 1000 actinobacteria strains.</title>
        <authorList>
            <person name="Klenk H.-P."/>
        </authorList>
    </citation>
    <scope>NUCLEOTIDE SEQUENCE [LARGE SCALE GENOMIC DNA]</scope>
    <source>
        <strain evidence="4 5">DSM 102122</strain>
    </source>
</reference>
<keyword evidence="3" id="KW-0472">Membrane</keyword>
<keyword evidence="3" id="KW-0812">Transmembrane</keyword>
<evidence type="ECO:0000313" key="5">
    <source>
        <dbReference type="Proteomes" id="UP000542813"/>
    </source>
</evidence>
<dbReference type="CDD" id="cd05829">
    <property type="entry name" value="Sortase_F"/>
    <property type="match status" value="1"/>
</dbReference>
<keyword evidence="3" id="KW-1133">Transmembrane helix</keyword>
<gene>
    <name evidence="4" type="ORF">HD601_005259</name>
</gene>